<dbReference type="Gene3D" id="1.10.10.10">
    <property type="entry name" value="Winged helix-like DNA-binding domain superfamily/Winged helix DNA-binding domain"/>
    <property type="match status" value="1"/>
</dbReference>
<organism evidence="7 8">
    <name type="scientific">Nonomuraea insulae</name>
    <dbReference type="NCBI Taxonomy" id="1616787"/>
    <lineage>
        <taxon>Bacteria</taxon>
        <taxon>Bacillati</taxon>
        <taxon>Actinomycetota</taxon>
        <taxon>Actinomycetes</taxon>
        <taxon>Streptosporangiales</taxon>
        <taxon>Streptosporangiaceae</taxon>
        <taxon>Nonomuraea</taxon>
    </lineage>
</organism>
<dbReference type="EMBL" id="JBHSPA010000045">
    <property type="protein sequence ID" value="MFC5829316.1"/>
    <property type="molecule type" value="Genomic_DNA"/>
</dbReference>
<dbReference type="Pfam" id="PF08281">
    <property type="entry name" value="Sigma70_r4_2"/>
    <property type="match status" value="1"/>
</dbReference>
<keyword evidence="2" id="KW-0805">Transcription regulation</keyword>
<dbReference type="PANTHER" id="PTHR43133">
    <property type="entry name" value="RNA POLYMERASE ECF-TYPE SIGMA FACTO"/>
    <property type="match status" value="1"/>
</dbReference>
<protein>
    <submittedName>
        <fullName evidence="7">RNA polymerase sigma factor</fullName>
    </submittedName>
</protein>
<dbReference type="InterPro" id="IPR007627">
    <property type="entry name" value="RNA_pol_sigma70_r2"/>
</dbReference>
<name>A0ABW1CY05_9ACTN</name>
<sequence length="219" mass="23119">MTGETIAAMAPWAARAPVALEDTEAFAGGAPVALDDEEAFAGGAPVALDDEEAFAAVFDAHFGEIHAYVAQRLGPDLAEDIVAETFLTAFRKRAQYDPSRAGVRAWLYGIATNLIGKHRRQEARALRALGRFGPDADSPGHEESVAVRVSAQSLRPELAAALAGLDRRDRDVLLLVALAGLSHDEIATALGIPYGTVGSRLNRARKKLRALLGEVAVGG</sequence>
<dbReference type="Pfam" id="PF04542">
    <property type="entry name" value="Sigma70_r2"/>
    <property type="match status" value="1"/>
</dbReference>
<feature type="domain" description="RNA polymerase sigma-70 region 2" evidence="5">
    <location>
        <begin position="58"/>
        <end position="124"/>
    </location>
</feature>
<evidence type="ECO:0000313" key="7">
    <source>
        <dbReference type="EMBL" id="MFC5829316.1"/>
    </source>
</evidence>
<dbReference type="PANTHER" id="PTHR43133:SF25">
    <property type="entry name" value="RNA POLYMERASE SIGMA FACTOR RFAY-RELATED"/>
    <property type="match status" value="1"/>
</dbReference>
<keyword evidence="8" id="KW-1185">Reference proteome</keyword>
<dbReference type="RefSeq" id="WP_379518803.1">
    <property type="nucleotide sequence ID" value="NZ_JBHSPA010000045.1"/>
</dbReference>
<keyword evidence="3" id="KW-0731">Sigma factor</keyword>
<dbReference type="Gene3D" id="1.10.1740.10">
    <property type="match status" value="1"/>
</dbReference>
<comment type="caution">
    <text evidence="7">The sequence shown here is derived from an EMBL/GenBank/DDBJ whole genome shotgun (WGS) entry which is preliminary data.</text>
</comment>
<keyword evidence="4" id="KW-0804">Transcription</keyword>
<evidence type="ECO:0000256" key="2">
    <source>
        <dbReference type="ARBA" id="ARBA00023015"/>
    </source>
</evidence>
<evidence type="ECO:0000256" key="4">
    <source>
        <dbReference type="ARBA" id="ARBA00023163"/>
    </source>
</evidence>
<dbReference type="CDD" id="cd06171">
    <property type="entry name" value="Sigma70_r4"/>
    <property type="match status" value="1"/>
</dbReference>
<comment type="similarity">
    <text evidence="1">Belongs to the sigma-70 factor family. ECF subfamily.</text>
</comment>
<dbReference type="Proteomes" id="UP001596058">
    <property type="component" value="Unassembled WGS sequence"/>
</dbReference>
<dbReference type="InterPro" id="IPR013324">
    <property type="entry name" value="RNA_pol_sigma_r3/r4-like"/>
</dbReference>
<dbReference type="InterPro" id="IPR039425">
    <property type="entry name" value="RNA_pol_sigma-70-like"/>
</dbReference>
<gene>
    <name evidence="7" type="ORF">ACFPZ3_36085</name>
</gene>
<evidence type="ECO:0000259" key="6">
    <source>
        <dbReference type="Pfam" id="PF08281"/>
    </source>
</evidence>
<accession>A0ABW1CY05</accession>
<proteinExistence type="inferred from homology"/>
<evidence type="ECO:0000256" key="3">
    <source>
        <dbReference type="ARBA" id="ARBA00023082"/>
    </source>
</evidence>
<dbReference type="SUPFAM" id="SSF88946">
    <property type="entry name" value="Sigma2 domain of RNA polymerase sigma factors"/>
    <property type="match status" value="1"/>
</dbReference>
<dbReference type="SUPFAM" id="SSF88659">
    <property type="entry name" value="Sigma3 and sigma4 domains of RNA polymerase sigma factors"/>
    <property type="match status" value="1"/>
</dbReference>
<evidence type="ECO:0000313" key="8">
    <source>
        <dbReference type="Proteomes" id="UP001596058"/>
    </source>
</evidence>
<dbReference type="NCBIfam" id="TIGR02937">
    <property type="entry name" value="sigma70-ECF"/>
    <property type="match status" value="1"/>
</dbReference>
<reference evidence="8" key="1">
    <citation type="journal article" date="2019" name="Int. J. Syst. Evol. Microbiol.">
        <title>The Global Catalogue of Microorganisms (GCM) 10K type strain sequencing project: providing services to taxonomists for standard genome sequencing and annotation.</title>
        <authorList>
            <consortium name="The Broad Institute Genomics Platform"/>
            <consortium name="The Broad Institute Genome Sequencing Center for Infectious Disease"/>
            <person name="Wu L."/>
            <person name="Ma J."/>
        </authorList>
    </citation>
    <scope>NUCLEOTIDE SEQUENCE [LARGE SCALE GENOMIC DNA]</scope>
    <source>
        <strain evidence="8">CCUG 53903</strain>
    </source>
</reference>
<dbReference type="InterPro" id="IPR013325">
    <property type="entry name" value="RNA_pol_sigma_r2"/>
</dbReference>
<dbReference type="InterPro" id="IPR036388">
    <property type="entry name" value="WH-like_DNA-bd_sf"/>
</dbReference>
<dbReference type="InterPro" id="IPR014284">
    <property type="entry name" value="RNA_pol_sigma-70_dom"/>
</dbReference>
<evidence type="ECO:0000256" key="1">
    <source>
        <dbReference type="ARBA" id="ARBA00010641"/>
    </source>
</evidence>
<evidence type="ECO:0000259" key="5">
    <source>
        <dbReference type="Pfam" id="PF04542"/>
    </source>
</evidence>
<dbReference type="InterPro" id="IPR013249">
    <property type="entry name" value="RNA_pol_sigma70_r4_t2"/>
</dbReference>
<feature type="domain" description="RNA polymerase sigma factor 70 region 4 type 2" evidence="6">
    <location>
        <begin position="157"/>
        <end position="208"/>
    </location>
</feature>